<evidence type="ECO:0000256" key="2">
    <source>
        <dbReference type="ARBA" id="ARBA00008749"/>
    </source>
</evidence>
<keyword evidence="5" id="KW-0276">Fatty acid metabolism</keyword>
<evidence type="ECO:0000256" key="3">
    <source>
        <dbReference type="ARBA" id="ARBA00022516"/>
    </source>
</evidence>
<feature type="compositionally biased region" description="Polar residues" evidence="12">
    <location>
        <begin position="340"/>
        <end position="350"/>
    </location>
</feature>
<dbReference type="InterPro" id="IPR005804">
    <property type="entry name" value="FA_desaturase_dom"/>
</dbReference>
<keyword evidence="6 13" id="KW-1133">Transmembrane helix</keyword>
<sequence length="350" mass="39946">MSITNSPRLGVLTEERGEVDTEPAADVLPVRVPTRVPHPESTKNGRLIWSYIIPIVGFHLLLPLAFVPWLFSWTGLALIPIGNFIFCSMGIGAGYHRLLTHRGYTCPKWVEHTLAILGVCTLQDTPARWVAVHRLHHQHSDQQPDPHTPRVTWFWSHIGWLFIENRQLVGINMYERYARDILQDPFYLRLERNVLWGWIFAAHALAFYLVGMAIGWIYTGTYLGGVQFGLSILLWGVVIRTLYTWHTTWAINSITHMWGYRNYATREDSRNNVLCALATNGEGWHNNHHAQPRAAAHGHRWYEIDLTYVAIQALECVGLAKNVVRPKPLADFNEEEASERQSGTSARDAA</sequence>
<evidence type="ECO:0000259" key="14">
    <source>
        <dbReference type="Pfam" id="PF00487"/>
    </source>
</evidence>
<feature type="transmembrane region" description="Helical" evidence="13">
    <location>
        <begin position="195"/>
        <end position="218"/>
    </location>
</feature>
<keyword evidence="7" id="KW-0560">Oxidoreductase</keyword>
<reference evidence="15 16" key="1">
    <citation type="submission" date="2019-02" db="EMBL/GenBank/DDBJ databases">
        <title>Deep-cultivation of Planctomycetes and their phenomic and genomic characterization uncovers novel biology.</title>
        <authorList>
            <person name="Wiegand S."/>
            <person name="Jogler M."/>
            <person name="Boedeker C."/>
            <person name="Pinto D."/>
            <person name="Vollmers J."/>
            <person name="Rivas-Marin E."/>
            <person name="Kohn T."/>
            <person name="Peeters S.H."/>
            <person name="Heuer A."/>
            <person name="Rast P."/>
            <person name="Oberbeckmann S."/>
            <person name="Bunk B."/>
            <person name="Jeske O."/>
            <person name="Meyerdierks A."/>
            <person name="Storesund J.E."/>
            <person name="Kallscheuer N."/>
            <person name="Luecker S."/>
            <person name="Lage O.M."/>
            <person name="Pohl T."/>
            <person name="Merkel B.J."/>
            <person name="Hornburger P."/>
            <person name="Mueller R.-W."/>
            <person name="Bruemmer F."/>
            <person name="Labrenz M."/>
            <person name="Spormann A.M."/>
            <person name="Op den Camp H."/>
            <person name="Overmann J."/>
            <person name="Amann R."/>
            <person name="Jetten M.S.M."/>
            <person name="Mascher T."/>
            <person name="Medema M.H."/>
            <person name="Devos D.P."/>
            <person name="Kaster A.-K."/>
            <person name="Ovreas L."/>
            <person name="Rohde M."/>
            <person name="Galperin M.Y."/>
            <person name="Jogler C."/>
        </authorList>
    </citation>
    <scope>NUCLEOTIDE SEQUENCE [LARGE SCALE GENOMIC DNA]</scope>
    <source>
        <strain evidence="15 16">ETA_A8</strain>
    </source>
</reference>
<gene>
    <name evidence="15" type="ORF">ETAA8_55690</name>
</gene>
<keyword evidence="16" id="KW-1185">Reference proteome</keyword>
<dbReference type="RefSeq" id="WP_202921292.1">
    <property type="nucleotide sequence ID" value="NZ_CP036274.1"/>
</dbReference>
<dbReference type="GO" id="GO:0016717">
    <property type="term" value="F:oxidoreductase activity, acting on paired donors, with oxidation of a pair of donors resulting in the reduction of molecular oxygen to two molecules of water"/>
    <property type="evidence" value="ECO:0007669"/>
    <property type="project" value="InterPro"/>
</dbReference>
<name>A0A517YJN4_9BACT</name>
<dbReference type="PANTHER" id="PTHR11351:SF31">
    <property type="entry name" value="DESATURASE 1, ISOFORM A-RELATED"/>
    <property type="match status" value="1"/>
</dbReference>
<feature type="transmembrane region" description="Helical" evidence="13">
    <location>
        <begin position="224"/>
        <end position="243"/>
    </location>
</feature>
<dbReference type="Proteomes" id="UP000315017">
    <property type="component" value="Chromosome"/>
</dbReference>
<dbReference type="GO" id="GO:0006633">
    <property type="term" value="P:fatty acid biosynthetic process"/>
    <property type="evidence" value="ECO:0007669"/>
    <property type="project" value="UniProtKB-KW"/>
</dbReference>
<dbReference type="CDD" id="cd03505">
    <property type="entry name" value="Delta9-FADS-like"/>
    <property type="match status" value="1"/>
</dbReference>
<feature type="transmembrane region" description="Helical" evidence="13">
    <location>
        <begin position="77"/>
        <end position="95"/>
    </location>
</feature>
<evidence type="ECO:0000256" key="9">
    <source>
        <dbReference type="ARBA" id="ARBA00023098"/>
    </source>
</evidence>
<evidence type="ECO:0000256" key="13">
    <source>
        <dbReference type="SAM" id="Phobius"/>
    </source>
</evidence>
<protein>
    <submittedName>
        <fullName evidence="15">Fatty acid desaturase</fullName>
    </submittedName>
</protein>
<proteinExistence type="inferred from homology"/>
<accession>A0A517YJN4</accession>
<keyword evidence="10 13" id="KW-0472">Membrane</keyword>
<evidence type="ECO:0000256" key="12">
    <source>
        <dbReference type="SAM" id="MobiDB-lite"/>
    </source>
</evidence>
<comment type="subcellular location">
    <subcellularLocation>
        <location evidence="1">Membrane</location>
        <topology evidence="1">Multi-pass membrane protein</topology>
    </subcellularLocation>
</comment>
<keyword evidence="3" id="KW-0444">Lipid biosynthesis</keyword>
<keyword evidence="11" id="KW-0275">Fatty acid biosynthesis</keyword>
<dbReference type="Pfam" id="PF00487">
    <property type="entry name" value="FA_desaturase"/>
    <property type="match status" value="1"/>
</dbReference>
<evidence type="ECO:0000256" key="8">
    <source>
        <dbReference type="ARBA" id="ARBA00023004"/>
    </source>
</evidence>
<feature type="domain" description="Fatty acid desaturase" evidence="14">
    <location>
        <begin position="73"/>
        <end position="310"/>
    </location>
</feature>
<keyword evidence="8" id="KW-0408">Iron</keyword>
<keyword evidence="9" id="KW-0443">Lipid metabolism</keyword>
<dbReference type="InterPro" id="IPR015876">
    <property type="entry name" value="Acyl-CoA_DS"/>
</dbReference>
<evidence type="ECO:0000256" key="10">
    <source>
        <dbReference type="ARBA" id="ARBA00023136"/>
    </source>
</evidence>
<evidence type="ECO:0000256" key="6">
    <source>
        <dbReference type="ARBA" id="ARBA00022989"/>
    </source>
</evidence>
<evidence type="ECO:0000256" key="4">
    <source>
        <dbReference type="ARBA" id="ARBA00022692"/>
    </source>
</evidence>
<feature type="region of interest" description="Disordered" evidence="12">
    <location>
        <begin position="331"/>
        <end position="350"/>
    </location>
</feature>
<feature type="transmembrane region" description="Helical" evidence="13">
    <location>
        <begin position="48"/>
        <end position="71"/>
    </location>
</feature>
<dbReference type="AlphaFoldDB" id="A0A517YJN4"/>
<organism evidence="15 16">
    <name type="scientific">Anatilimnocola aggregata</name>
    <dbReference type="NCBI Taxonomy" id="2528021"/>
    <lineage>
        <taxon>Bacteria</taxon>
        <taxon>Pseudomonadati</taxon>
        <taxon>Planctomycetota</taxon>
        <taxon>Planctomycetia</taxon>
        <taxon>Pirellulales</taxon>
        <taxon>Pirellulaceae</taxon>
        <taxon>Anatilimnocola</taxon>
    </lineage>
</organism>
<evidence type="ECO:0000256" key="11">
    <source>
        <dbReference type="ARBA" id="ARBA00023160"/>
    </source>
</evidence>
<evidence type="ECO:0000256" key="7">
    <source>
        <dbReference type="ARBA" id="ARBA00023002"/>
    </source>
</evidence>
<evidence type="ECO:0000256" key="1">
    <source>
        <dbReference type="ARBA" id="ARBA00004141"/>
    </source>
</evidence>
<dbReference type="PANTHER" id="PTHR11351">
    <property type="entry name" value="ACYL-COA DESATURASE"/>
    <property type="match status" value="1"/>
</dbReference>
<evidence type="ECO:0000313" key="15">
    <source>
        <dbReference type="EMBL" id="QDU30429.1"/>
    </source>
</evidence>
<dbReference type="GO" id="GO:0016020">
    <property type="term" value="C:membrane"/>
    <property type="evidence" value="ECO:0007669"/>
    <property type="project" value="UniProtKB-SubCell"/>
</dbReference>
<dbReference type="KEGG" id="aagg:ETAA8_55690"/>
<dbReference type="EMBL" id="CP036274">
    <property type="protein sequence ID" value="QDU30429.1"/>
    <property type="molecule type" value="Genomic_DNA"/>
</dbReference>
<evidence type="ECO:0000313" key="16">
    <source>
        <dbReference type="Proteomes" id="UP000315017"/>
    </source>
</evidence>
<comment type="similarity">
    <text evidence="2">Belongs to the fatty acid desaturase type 2 family.</text>
</comment>
<keyword evidence="4 13" id="KW-0812">Transmembrane</keyword>
<dbReference type="PRINTS" id="PR00075">
    <property type="entry name" value="FACDDSATRASE"/>
</dbReference>
<evidence type="ECO:0000256" key="5">
    <source>
        <dbReference type="ARBA" id="ARBA00022832"/>
    </source>
</evidence>